<name>A0A8J5RMH7_ZIZPA</name>
<reference evidence="1" key="2">
    <citation type="submission" date="2021-02" db="EMBL/GenBank/DDBJ databases">
        <authorList>
            <person name="Kimball J.A."/>
            <person name="Haas M.W."/>
            <person name="Macchietto M."/>
            <person name="Kono T."/>
            <person name="Duquette J."/>
            <person name="Shao M."/>
        </authorList>
    </citation>
    <scope>NUCLEOTIDE SEQUENCE</scope>
    <source>
        <tissue evidence="1">Fresh leaf tissue</tissue>
    </source>
</reference>
<protein>
    <submittedName>
        <fullName evidence="1">Uncharacterized protein</fullName>
    </submittedName>
</protein>
<dbReference type="AlphaFoldDB" id="A0A8J5RMH7"/>
<reference evidence="1" key="1">
    <citation type="journal article" date="2021" name="bioRxiv">
        <title>Whole Genome Assembly and Annotation of Northern Wild Rice, Zizania palustris L., Supports a Whole Genome Duplication in the Zizania Genus.</title>
        <authorList>
            <person name="Haas M."/>
            <person name="Kono T."/>
            <person name="Macchietto M."/>
            <person name="Millas R."/>
            <person name="McGilp L."/>
            <person name="Shao M."/>
            <person name="Duquette J."/>
            <person name="Hirsch C.N."/>
            <person name="Kimball J."/>
        </authorList>
    </citation>
    <scope>NUCLEOTIDE SEQUENCE</scope>
    <source>
        <tissue evidence="1">Fresh leaf tissue</tissue>
    </source>
</reference>
<organism evidence="1 2">
    <name type="scientific">Zizania palustris</name>
    <name type="common">Northern wild rice</name>
    <dbReference type="NCBI Taxonomy" id="103762"/>
    <lineage>
        <taxon>Eukaryota</taxon>
        <taxon>Viridiplantae</taxon>
        <taxon>Streptophyta</taxon>
        <taxon>Embryophyta</taxon>
        <taxon>Tracheophyta</taxon>
        <taxon>Spermatophyta</taxon>
        <taxon>Magnoliopsida</taxon>
        <taxon>Liliopsida</taxon>
        <taxon>Poales</taxon>
        <taxon>Poaceae</taxon>
        <taxon>BOP clade</taxon>
        <taxon>Oryzoideae</taxon>
        <taxon>Oryzeae</taxon>
        <taxon>Zizaniinae</taxon>
        <taxon>Zizania</taxon>
    </lineage>
</organism>
<evidence type="ECO:0000313" key="2">
    <source>
        <dbReference type="Proteomes" id="UP000729402"/>
    </source>
</evidence>
<dbReference type="EMBL" id="JAAALK010000289">
    <property type="protein sequence ID" value="KAG8048758.1"/>
    <property type="molecule type" value="Genomic_DNA"/>
</dbReference>
<accession>A0A8J5RMH7</accession>
<sequence>MRLLAKVRRRSDSSSLRSLAQLLDGSPLPVHQDHWDPWRLMASRGPPSHSVPPYQSIIALKGTLKDTIHGFYLKALSRLPASRRAALPLPPQFA</sequence>
<keyword evidence="2" id="KW-1185">Reference proteome</keyword>
<comment type="caution">
    <text evidence="1">The sequence shown here is derived from an EMBL/GenBank/DDBJ whole genome shotgun (WGS) entry which is preliminary data.</text>
</comment>
<evidence type="ECO:0000313" key="1">
    <source>
        <dbReference type="EMBL" id="KAG8048758.1"/>
    </source>
</evidence>
<dbReference type="Proteomes" id="UP000729402">
    <property type="component" value="Unassembled WGS sequence"/>
</dbReference>
<proteinExistence type="predicted"/>
<gene>
    <name evidence="1" type="ORF">GUJ93_ZPchr0009g803</name>
</gene>